<keyword evidence="2" id="KW-1133">Transmembrane helix</keyword>
<evidence type="ECO:0000313" key="3">
    <source>
        <dbReference type="EMBL" id="CAE6458801.1"/>
    </source>
</evidence>
<feature type="transmembrane region" description="Helical" evidence="2">
    <location>
        <begin position="6"/>
        <end position="24"/>
    </location>
</feature>
<feature type="transmembrane region" description="Helical" evidence="2">
    <location>
        <begin position="287"/>
        <end position="304"/>
    </location>
</feature>
<dbReference type="Proteomes" id="UP000663888">
    <property type="component" value="Unassembled WGS sequence"/>
</dbReference>
<feature type="transmembrane region" description="Helical" evidence="2">
    <location>
        <begin position="81"/>
        <end position="109"/>
    </location>
</feature>
<feature type="compositionally biased region" description="Polar residues" evidence="1">
    <location>
        <begin position="373"/>
        <end position="385"/>
    </location>
</feature>
<feature type="compositionally biased region" description="Polar residues" evidence="1">
    <location>
        <begin position="656"/>
        <end position="667"/>
    </location>
</feature>
<feature type="compositionally biased region" description="Polar residues" evidence="1">
    <location>
        <begin position="599"/>
        <end position="618"/>
    </location>
</feature>
<keyword evidence="2" id="KW-0472">Membrane</keyword>
<feature type="region of interest" description="Disordered" evidence="1">
    <location>
        <begin position="457"/>
        <end position="480"/>
    </location>
</feature>
<organism evidence="3 4">
    <name type="scientific">Rhizoctonia solani</name>
    <dbReference type="NCBI Taxonomy" id="456999"/>
    <lineage>
        <taxon>Eukaryota</taxon>
        <taxon>Fungi</taxon>
        <taxon>Dikarya</taxon>
        <taxon>Basidiomycota</taxon>
        <taxon>Agaricomycotina</taxon>
        <taxon>Agaricomycetes</taxon>
        <taxon>Cantharellales</taxon>
        <taxon>Ceratobasidiaceae</taxon>
        <taxon>Rhizoctonia</taxon>
    </lineage>
</organism>
<dbReference type="AlphaFoldDB" id="A0A8H3GNW2"/>
<evidence type="ECO:0000313" key="4">
    <source>
        <dbReference type="Proteomes" id="UP000663888"/>
    </source>
</evidence>
<evidence type="ECO:0000256" key="2">
    <source>
        <dbReference type="SAM" id="Phobius"/>
    </source>
</evidence>
<feature type="transmembrane region" description="Helical" evidence="2">
    <location>
        <begin position="251"/>
        <end position="275"/>
    </location>
</feature>
<keyword evidence="2" id="KW-0812">Transmembrane</keyword>
<feature type="transmembrane region" description="Helical" evidence="2">
    <location>
        <begin position="36"/>
        <end position="55"/>
    </location>
</feature>
<feature type="compositionally biased region" description="Polar residues" evidence="1">
    <location>
        <begin position="328"/>
        <end position="346"/>
    </location>
</feature>
<proteinExistence type="predicted"/>
<feature type="region of interest" description="Disordered" evidence="1">
    <location>
        <begin position="421"/>
        <end position="442"/>
    </location>
</feature>
<accession>A0A8H3GNW2</accession>
<reference evidence="3" key="1">
    <citation type="submission" date="2021-01" db="EMBL/GenBank/DDBJ databases">
        <authorList>
            <person name="Kaushik A."/>
        </authorList>
    </citation>
    <scope>NUCLEOTIDE SEQUENCE</scope>
    <source>
        <strain evidence="3">AG4-R118</strain>
    </source>
</reference>
<gene>
    <name evidence="3" type="ORF">RDB_LOCUS84073</name>
</gene>
<comment type="caution">
    <text evidence="3">The sequence shown here is derived from an EMBL/GenBank/DDBJ whole genome shotgun (WGS) entry which is preliminary data.</text>
</comment>
<feature type="compositionally biased region" description="Basic and acidic residues" evidence="1">
    <location>
        <begin position="642"/>
        <end position="655"/>
    </location>
</feature>
<name>A0A8H3GNW2_9AGAM</name>
<feature type="region of interest" description="Disordered" evidence="1">
    <location>
        <begin position="326"/>
        <end position="346"/>
    </location>
</feature>
<sequence length="675" mass="73899">MHSYQILLLVLYGLSICSIVLLLLTTHVYKVKWHPVVNVILWMSVPSAIAALLHYPLDGVLRERLPIIPGERPVGQQHTALAYFCAVDAILLYIFSAISSGLAVSFTLVRTSAYQASLVLMEHLPFQSLFAVVVKSKHPGISSSPRTWRSFRWLWDPSTTTLCVVPFIWSLPLIGVGIETIVRTSRGHIPSIYYSNTYCNIDDVTYQLISGIILGSPLIVAAALIFAIVGTLTHMAIKNRGRASQSVNVPLALRFSAIVVQIFITAILLLCEISLEDYQLRGVFDLHIYWTSVTPLFFFFIFGTQRDLMAIWKYWAYRLAGKQPRYTPRSSNEGQTLSNTSAPATVNINDPNFIHKLGEGAQDVYKGDRKVHSPSSSAGGRTSGSIADALGPLGMKHSTDPSDLSSHFDRDVEAAIPEAISERSHPAHTLESPKAPSSVLSPHQTQFYSAPSVLSSQGLVSSHGHSGTRGLLTSRGDLPPSEPPFIVVTDGFGAVFGAQVPPNEHSGLMGRPIMTRAERERWLATDERQQRPRAEFGRERRKSVGLPPPPRSPRQSNARPSSAGGATALESKPNQRRGAGLGSGTSQPWNWDSPFHFGPNTTVQGGRNQPSSEGSGSASRHDSDLGIEMEEKVKTPSNGSFERGHVRHESQEESLRTSWVSKNSRVSVASDRTFG</sequence>
<evidence type="ECO:0000256" key="1">
    <source>
        <dbReference type="SAM" id="MobiDB-lite"/>
    </source>
</evidence>
<feature type="transmembrane region" description="Helical" evidence="2">
    <location>
        <begin position="208"/>
        <end position="230"/>
    </location>
</feature>
<dbReference type="EMBL" id="CAJMWX010001050">
    <property type="protein sequence ID" value="CAE6458801.1"/>
    <property type="molecule type" value="Genomic_DNA"/>
</dbReference>
<feature type="compositionally biased region" description="Basic and acidic residues" evidence="1">
    <location>
        <begin position="521"/>
        <end position="538"/>
    </location>
</feature>
<feature type="region of interest" description="Disordered" evidence="1">
    <location>
        <begin position="365"/>
        <end position="406"/>
    </location>
</feature>
<protein>
    <submittedName>
        <fullName evidence="3">Uncharacterized protein</fullName>
    </submittedName>
</protein>
<feature type="compositionally biased region" description="Basic and acidic residues" evidence="1">
    <location>
        <begin position="619"/>
        <end position="634"/>
    </location>
</feature>
<feature type="region of interest" description="Disordered" evidence="1">
    <location>
        <begin position="521"/>
        <end position="675"/>
    </location>
</feature>